<dbReference type="PANTHER" id="PTHR43160">
    <property type="entry name" value="ACONITATE HYDRATASE B"/>
    <property type="match status" value="1"/>
</dbReference>
<dbReference type="InterPro" id="IPR001030">
    <property type="entry name" value="Acoase/IPM_deHydtase_lsu_aba"/>
</dbReference>
<dbReference type="SUPFAM" id="SSF53732">
    <property type="entry name" value="Aconitase iron-sulfur domain"/>
    <property type="match status" value="1"/>
</dbReference>
<dbReference type="AlphaFoldDB" id="A0A6A0AP04"/>
<evidence type="ECO:0000256" key="2">
    <source>
        <dbReference type="ARBA" id="ARBA00023004"/>
    </source>
</evidence>
<feature type="domain" description="Aconitase/3-isopropylmalate dehydratase large subunit alpha/beta/alpha" evidence="4">
    <location>
        <begin position="3"/>
        <end position="75"/>
    </location>
</feature>
<dbReference type="GO" id="GO:0051539">
    <property type="term" value="F:4 iron, 4 sulfur cluster binding"/>
    <property type="evidence" value="ECO:0007669"/>
    <property type="project" value="TreeGrafter"/>
</dbReference>
<feature type="non-terminal residue" evidence="5">
    <location>
        <position position="1"/>
    </location>
</feature>
<reference evidence="5 6" key="1">
    <citation type="submission" date="2020-02" db="EMBL/GenBank/DDBJ databases">
        <title>Draft genome sequence of Haematococcus lacustris strain NIES-144.</title>
        <authorList>
            <person name="Morimoto D."/>
            <person name="Nakagawa S."/>
            <person name="Yoshida T."/>
            <person name="Sawayama S."/>
        </authorList>
    </citation>
    <scope>NUCLEOTIDE SEQUENCE [LARGE SCALE GENOMIC DNA]</scope>
    <source>
        <strain evidence="5 6">NIES-144</strain>
    </source>
</reference>
<dbReference type="InterPro" id="IPR015931">
    <property type="entry name" value="Acnase/IPM_dHydase_lsu_aba_1/3"/>
</dbReference>
<organism evidence="5 6">
    <name type="scientific">Haematococcus lacustris</name>
    <name type="common">Green alga</name>
    <name type="synonym">Haematococcus pluvialis</name>
    <dbReference type="NCBI Taxonomy" id="44745"/>
    <lineage>
        <taxon>Eukaryota</taxon>
        <taxon>Viridiplantae</taxon>
        <taxon>Chlorophyta</taxon>
        <taxon>core chlorophytes</taxon>
        <taxon>Chlorophyceae</taxon>
        <taxon>CS clade</taxon>
        <taxon>Chlamydomonadales</taxon>
        <taxon>Haematococcaceae</taxon>
        <taxon>Haematococcus</taxon>
    </lineage>
</organism>
<accession>A0A6A0AP04</accession>
<dbReference type="GO" id="GO:0003994">
    <property type="term" value="F:aconitate hydratase activity"/>
    <property type="evidence" value="ECO:0007669"/>
    <property type="project" value="TreeGrafter"/>
</dbReference>
<dbReference type="GO" id="GO:0046872">
    <property type="term" value="F:metal ion binding"/>
    <property type="evidence" value="ECO:0007669"/>
    <property type="project" value="UniProtKB-KW"/>
</dbReference>
<feature type="non-terminal residue" evidence="5">
    <location>
        <position position="75"/>
    </location>
</feature>
<keyword evidence="6" id="KW-1185">Reference proteome</keyword>
<gene>
    <name evidence="5" type="ORF">HaLaN_32991</name>
</gene>
<dbReference type="EMBL" id="BLLF01009031">
    <property type="protein sequence ID" value="GFH33594.1"/>
    <property type="molecule type" value="Genomic_DNA"/>
</dbReference>
<dbReference type="Pfam" id="PF00330">
    <property type="entry name" value="Aconitase"/>
    <property type="match status" value="1"/>
</dbReference>
<dbReference type="GO" id="GO:0005829">
    <property type="term" value="C:cytosol"/>
    <property type="evidence" value="ECO:0007669"/>
    <property type="project" value="TreeGrafter"/>
</dbReference>
<keyword evidence="3" id="KW-0411">Iron-sulfur</keyword>
<comment type="caution">
    <text evidence="5">The sequence shown here is derived from an EMBL/GenBank/DDBJ whole genome shotgun (WGS) entry which is preliminary data.</text>
</comment>
<evidence type="ECO:0000313" key="6">
    <source>
        <dbReference type="Proteomes" id="UP000485058"/>
    </source>
</evidence>
<dbReference type="Gene3D" id="3.30.499.10">
    <property type="entry name" value="Aconitase, domain 3"/>
    <property type="match status" value="1"/>
</dbReference>
<dbReference type="Proteomes" id="UP000485058">
    <property type="component" value="Unassembled WGS sequence"/>
</dbReference>
<keyword evidence="1" id="KW-0479">Metal-binding</keyword>
<name>A0A6A0AP04_HAELA</name>
<dbReference type="GO" id="GO:0005739">
    <property type="term" value="C:mitochondrion"/>
    <property type="evidence" value="ECO:0007669"/>
    <property type="project" value="TreeGrafter"/>
</dbReference>
<keyword evidence="2" id="KW-0408">Iron</keyword>
<evidence type="ECO:0000313" key="5">
    <source>
        <dbReference type="EMBL" id="GFH33594.1"/>
    </source>
</evidence>
<evidence type="ECO:0000256" key="1">
    <source>
        <dbReference type="ARBA" id="ARBA00022723"/>
    </source>
</evidence>
<evidence type="ECO:0000256" key="3">
    <source>
        <dbReference type="ARBA" id="ARBA00023014"/>
    </source>
</evidence>
<dbReference type="GO" id="GO:0006099">
    <property type="term" value="P:tricarboxylic acid cycle"/>
    <property type="evidence" value="ECO:0007669"/>
    <property type="project" value="TreeGrafter"/>
</dbReference>
<sequence>ENLRSDEGATYDQLIEVNLNELEPHINGPFTPDLANPLSKFAEACKKNGWPTQLKAGLIGSCTNSSYEDMARAAS</sequence>
<dbReference type="PRINTS" id="PR00415">
    <property type="entry name" value="ACONITASE"/>
</dbReference>
<evidence type="ECO:0000259" key="4">
    <source>
        <dbReference type="Pfam" id="PF00330"/>
    </source>
</evidence>
<dbReference type="PANTHER" id="PTHR43160:SF3">
    <property type="entry name" value="ACONITATE HYDRATASE, MITOCHONDRIAL"/>
    <property type="match status" value="1"/>
</dbReference>
<protein>
    <submittedName>
        <fullName evidence="5">Mitochondrial aconitate hydratase</fullName>
    </submittedName>
</protein>
<dbReference type="PROSITE" id="PS00450">
    <property type="entry name" value="ACONITASE_1"/>
    <property type="match status" value="1"/>
</dbReference>
<dbReference type="InterPro" id="IPR036008">
    <property type="entry name" value="Aconitase_4Fe-4S_dom"/>
</dbReference>
<proteinExistence type="predicted"/>
<dbReference type="InterPro" id="IPR050926">
    <property type="entry name" value="Aconitase/IPM_isomerase"/>
</dbReference>
<dbReference type="InterPro" id="IPR018136">
    <property type="entry name" value="Aconitase_4Fe-4S_BS"/>
</dbReference>